<accession>A0A9Q1JWL5</accession>
<evidence type="ECO:0000313" key="1">
    <source>
        <dbReference type="EMBL" id="KAJ8432220.1"/>
    </source>
</evidence>
<evidence type="ECO:0008006" key="3">
    <source>
        <dbReference type="Google" id="ProtNLM"/>
    </source>
</evidence>
<keyword evidence="2" id="KW-1185">Reference proteome</keyword>
<evidence type="ECO:0000313" key="2">
    <source>
        <dbReference type="Proteomes" id="UP001153076"/>
    </source>
</evidence>
<dbReference type="OrthoDB" id="1299766at2759"/>
<sequence>MQRLELLRPITDVEVKRAMFNTDNDKACGHNGYVSYSFKSTWEINGKDVFHVSATIPTMVPKVHDPIRAANLRPIACYNVVCKCITKVICERLKLVLSSLVDDSLGAFVGRRSIRHNKMIYENLITMYSKKEISPRCIMKVDRKEAYGSIRNEFTKKLLIGYRFLVQLVQKIMSYITIGESHVFHKF</sequence>
<organism evidence="1 2">
    <name type="scientific">Carnegiea gigantea</name>
    <dbReference type="NCBI Taxonomy" id="171969"/>
    <lineage>
        <taxon>Eukaryota</taxon>
        <taxon>Viridiplantae</taxon>
        <taxon>Streptophyta</taxon>
        <taxon>Embryophyta</taxon>
        <taxon>Tracheophyta</taxon>
        <taxon>Spermatophyta</taxon>
        <taxon>Magnoliopsida</taxon>
        <taxon>eudicotyledons</taxon>
        <taxon>Gunneridae</taxon>
        <taxon>Pentapetalae</taxon>
        <taxon>Caryophyllales</taxon>
        <taxon>Cactineae</taxon>
        <taxon>Cactaceae</taxon>
        <taxon>Cactoideae</taxon>
        <taxon>Echinocereeae</taxon>
        <taxon>Carnegiea</taxon>
    </lineage>
</organism>
<protein>
    <recommendedName>
        <fullName evidence="3">Reverse transcriptase domain-containing protein</fullName>
    </recommendedName>
</protein>
<comment type="caution">
    <text evidence="1">The sequence shown here is derived from an EMBL/GenBank/DDBJ whole genome shotgun (WGS) entry which is preliminary data.</text>
</comment>
<dbReference type="PANTHER" id="PTHR46890">
    <property type="entry name" value="NON-LTR RETROLELEMENT REVERSE TRANSCRIPTASE-LIKE PROTEIN-RELATED"/>
    <property type="match status" value="1"/>
</dbReference>
<name>A0A9Q1JWL5_9CARY</name>
<reference evidence="1" key="1">
    <citation type="submission" date="2022-04" db="EMBL/GenBank/DDBJ databases">
        <title>Carnegiea gigantea Genome sequencing and assembly v2.</title>
        <authorList>
            <person name="Copetti D."/>
            <person name="Sanderson M.J."/>
            <person name="Burquez A."/>
            <person name="Wojciechowski M.F."/>
        </authorList>
    </citation>
    <scope>NUCLEOTIDE SEQUENCE</scope>
    <source>
        <strain evidence="1">SGP5-SGP5p</strain>
        <tissue evidence="1">Aerial part</tissue>
    </source>
</reference>
<gene>
    <name evidence="1" type="ORF">Cgig2_003366</name>
</gene>
<dbReference type="EMBL" id="JAKOGI010000624">
    <property type="protein sequence ID" value="KAJ8432220.1"/>
    <property type="molecule type" value="Genomic_DNA"/>
</dbReference>
<dbReference type="AlphaFoldDB" id="A0A9Q1JWL5"/>
<dbReference type="PANTHER" id="PTHR46890:SF23">
    <property type="entry name" value="OS12G0211100 PROTEIN"/>
    <property type="match status" value="1"/>
</dbReference>
<proteinExistence type="predicted"/>
<dbReference type="Proteomes" id="UP001153076">
    <property type="component" value="Unassembled WGS sequence"/>
</dbReference>
<dbReference type="InterPro" id="IPR052343">
    <property type="entry name" value="Retrotransposon-Effector_Assoc"/>
</dbReference>